<gene>
    <name evidence="2" type="ordered locus">Ngar_c13140</name>
</gene>
<proteinExistence type="predicted"/>
<evidence type="ECO:0000256" key="1">
    <source>
        <dbReference type="SAM" id="Phobius"/>
    </source>
</evidence>
<reference evidence="2 3" key="1">
    <citation type="journal article" date="2012" name="Environ. Microbiol.">
        <title>The genome of the ammonia-oxidizing Candidatus Nitrososphaera gargensis: insights into metabolic versatility and environmental adaptations.</title>
        <authorList>
            <person name="Spang A."/>
            <person name="Poehlein A."/>
            <person name="Offre P."/>
            <person name="Zumbragel S."/>
            <person name="Haider S."/>
            <person name="Rychlik N."/>
            <person name="Nowka B."/>
            <person name="Schmeisser C."/>
            <person name="Lebedeva E.V."/>
            <person name="Rattei T."/>
            <person name="Bohm C."/>
            <person name="Schmid M."/>
            <person name="Galushko A."/>
            <person name="Hatzenpichler R."/>
            <person name="Weinmaier T."/>
            <person name="Daniel R."/>
            <person name="Schleper C."/>
            <person name="Spieck E."/>
            <person name="Streit W."/>
            <person name="Wagner M."/>
        </authorList>
    </citation>
    <scope>NUCLEOTIDE SEQUENCE [LARGE SCALE GENOMIC DNA]</scope>
    <source>
        <strain evidence="3">Ga9.2</strain>
    </source>
</reference>
<dbReference type="GeneID" id="13797573"/>
<accession>K0IJ66</accession>
<dbReference type="OrthoDB" id="8351at2157"/>
<feature type="transmembrane region" description="Helical" evidence="1">
    <location>
        <begin position="29"/>
        <end position="46"/>
    </location>
</feature>
<dbReference type="HOGENOM" id="CLU_1092454_0_0_2"/>
<feature type="transmembrane region" description="Helical" evidence="1">
    <location>
        <begin position="52"/>
        <end position="74"/>
    </location>
</feature>
<name>K0IJ66_NITGG</name>
<protein>
    <submittedName>
        <fullName evidence="2">Uncharacterized protein</fullName>
    </submittedName>
</protein>
<dbReference type="Proteomes" id="UP000008037">
    <property type="component" value="Chromosome"/>
</dbReference>
<dbReference type="RefSeq" id="WP_015018789.1">
    <property type="nucleotide sequence ID" value="NC_018719.1"/>
</dbReference>
<keyword evidence="1" id="KW-1133">Transmembrane helix</keyword>
<organism evidence="2 3">
    <name type="scientific">Nitrososphaera gargensis (strain Ga9.2)</name>
    <dbReference type="NCBI Taxonomy" id="1237085"/>
    <lineage>
        <taxon>Archaea</taxon>
        <taxon>Nitrososphaerota</taxon>
        <taxon>Nitrososphaeria</taxon>
        <taxon>Nitrososphaerales</taxon>
        <taxon>Nitrososphaeraceae</taxon>
        <taxon>Nitrososphaera</taxon>
    </lineage>
</organism>
<dbReference type="EMBL" id="CP002408">
    <property type="protein sequence ID" value="AFU58252.1"/>
    <property type="molecule type" value="Genomic_DNA"/>
</dbReference>
<evidence type="ECO:0000313" key="2">
    <source>
        <dbReference type="EMBL" id="AFU58252.1"/>
    </source>
</evidence>
<dbReference type="InParanoid" id="K0IJ66"/>
<feature type="transmembrane region" description="Helical" evidence="1">
    <location>
        <begin position="123"/>
        <end position="151"/>
    </location>
</feature>
<keyword evidence="1" id="KW-0472">Membrane</keyword>
<dbReference type="BioCyc" id="CNIT1237085:G1324-1312-MONOMER"/>
<dbReference type="AlphaFoldDB" id="K0IJ66"/>
<keyword evidence="1" id="KW-0812">Transmembrane</keyword>
<keyword evidence="3" id="KW-1185">Reference proteome</keyword>
<dbReference type="KEGG" id="nga:Ngar_c13140"/>
<sequence>MEAGSSAPQRSRKSHGKAYLWFQRNEQRLLVIDVVCIVTLFFLHLFTSMFQIFVHEIAIAVQIAATVLAAFIALSVVWKGIVPLVICILGIVLMHNSVILPYYAEPQPGEATVGGARFTWTLYTPLAVSVAANMHFFLGVAMVAFSIIIAYRPSILFARNRPEPLDSEWSKYPVWYDNTLLANNLTEPSIPVQNLMTDQDRYLLWRYEYVLADIYGTPHLVRPNGMVPKNSTHIFRDKDSGRVIGKARYTGFFM</sequence>
<evidence type="ECO:0000313" key="3">
    <source>
        <dbReference type="Proteomes" id="UP000008037"/>
    </source>
</evidence>
<feature type="transmembrane region" description="Helical" evidence="1">
    <location>
        <begin position="81"/>
        <end position="103"/>
    </location>
</feature>